<keyword evidence="19" id="KW-1185">Reference proteome</keyword>
<dbReference type="GO" id="GO:0006298">
    <property type="term" value="P:mismatch repair"/>
    <property type="evidence" value="ECO:0007669"/>
    <property type="project" value="TreeGrafter"/>
</dbReference>
<dbReference type="Proteomes" id="UP000290759">
    <property type="component" value="Unassembled WGS sequence"/>
</dbReference>
<comment type="function">
    <text evidence="3 14 16">Endonuclease that specifically degrades the RNA of RNA-DNA hybrids.</text>
</comment>
<dbReference type="PANTHER" id="PTHR10954:SF18">
    <property type="entry name" value="RIBONUCLEASE HII"/>
    <property type="match status" value="1"/>
</dbReference>
<evidence type="ECO:0000256" key="11">
    <source>
        <dbReference type="ARBA" id="ARBA00022759"/>
    </source>
</evidence>
<evidence type="ECO:0000256" key="6">
    <source>
        <dbReference type="ARBA" id="ARBA00012180"/>
    </source>
</evidence>
<name>A0A4Q2UE49_9HYPH</name>
<evidence type="ECO:0000256" key="12">
    <source>
        <dbReference type="ARBA" id="ARBA00022801"/>
    </source>
</evidence>
<protein>
    <recommendedName>
        <fullName evidence="7 14">Ribonuclease HII</fullName>
        <shortName evidence="14">RNase HII</shortName>
        <ecNumber evidence="6 14">3.1.26.4</ecNumber>
    </recommendedName>
</protein>
<evidence type="ECO:0000256" key="15">
    <source>
        <dbReference type="PROSITE-ProRule" id="PRU01319"/>
    </source>
</evidence>
<dbReference type="Pfam" id="PF01351">
    <property type="entry name" value="RNase_HII"/>
    <property type="match status" value="1"/>
</dbReference>
<keyword evidence="10 14" id="KW-0479">Metal-binding</keyword>
<evidence type="ECO:0000256" key="3">
    <source>
        <dbReference type="ARBA" id="ARBA00004065"/>
    </source>
</evidence>
<comment type="caution">
    <text evidence="18">The sequence shown here is derived from an EMBL/GenBank/DDBJ whole genome shotgun (WGS) entry which is preliminary data.</text>
</comment>
<accession>A0A4Q2UE49</accession>
<dbReference type="GO" id="GO:0003723">
    <property type="term" value="F:RNA binding"/>
    <property type="evidence" value="ECO:0007669"/>
    <property type="project" value="UniProtKB-UniRule"/>
</dbReference>
<dbReference type="InterPro" id="IPR036397">
    <property type="entry name" value="RNaseH_sf"/>
</dbReference>
<dbReference type="GO" id="GO:0005737">
    <property type="term" value="C:cytoplasm"/>
    <property type="evidence" value="ECO:0007669"/>
    <property type="project" value="UniProtKB-SubCell"/>
</dbReference>
<dbReference type="PROSITE" id="PS51975">
    <property type="entry name" value="RNASE_H_2"/>
    <property type="match status" value="1"/>
</dbReference>
<dbReference type="GO" id="GO:0032299">
    <property type="term" value="C:ribonuclease H2 complex"/>
    <property type="evidence" value="ECO:0007669"/>
    <property type="project" value="TreeGrafter"/>
</dbReference>
<proteinExistence type="inferred from homology"/>
<comment type="similarity">
    <text evidence="5 14 16">Belongs to the RNase HII family.</text>
</comment>
<organism evidence="18 19">
    <name type="scientific">Lichenibacterium minor</name>
    <dbReference type="NCBI Taxonomy" id="2316528"/>
    <lineage>
        <taxon>Bacteria</taxon>
        <taxon>Pseudomonadati</taxon>
        <taxon>Pseudomonadota</taxon>
        <taxon>Alphaproteobacteria</taxon>
        <taxon>Hyphomicrobiales</taxon>
        <taxon>Lichenihabitantaceae</taxon>
        <taxon>Lichenibacterium</taxon>
    </lineage>
</organism>
<comment type="subcellular location">
    <subcellularLocation>
        <location evidence="4 14">Cytoplasm</location>
    </subcellularLocation>
</comment>
<reference evidence="18 19" key="1">
    <citation type="submission" date="2018-12" db="EMBL/GenBank/DDBJ databases">
        <authorList>
            <person name="Grouzdev D.S."/>
            <person name="Krutkina M.S."/>
        </authorList>
    </citation>
    <scope>NUCLEOTIDE SEQUENCE [LARGE SCALE GENOMIC DNA]</scope>
    <source>
        <strain evidence="18 19">RmlP026</strain>
    </source>
</reference>
<dbReference type="InterPro" id="IPR024567">
    <property type="entry name" value="RNase_HII/HIII_dom"/>
</dbReference>
<gene>
    <name evidence="14" type="primary">rnhB</name>
    <name evidence="18" type="ORF">D3273_03235</name>
</gene>
<evidence type="ECO:0000256" key="13">
    <source>
        <dbReference type="ARBA" id="ARBA00023211"/>
    </source>
</evidence>
<sequence>MHLGGLGHAALEAAVGFQPIVFVLLVDRVGDEPDDVAVPRHEAGEDDVVLCGVDDGGVGADRGVPQGRRHGALRHRALGHGALRLDPRCSLVHRAGPFVHASPTIRSAARVPADGRNEGATLPPHDQWERALRAEGFPRVAGVDEAGRGPLAGPVSAAAVILDPAAVPPGIDDSKALTADRREALCDAILRSALAVGIGLAPAAEIDALNIRQATFAAMRRAVRGLGLAPDHLLIDGRDVPPGLPCPARALVKGDALSLSIAAASIVAKVTRDRLMARLDLAHPAYGFRIHKGYPTAAHRAAILRHGPSPCHRLSFGSVARSIGPDRSAT</sequence>
<keyword evidence="8 14" id="KW-0963">Cytoplasm</keyword>
<evidence type="ECO:0000256" key="1">
    <source>
        <dbReference type="ARBA" id="ARBA00000077"/>
    </source>
</evidence>
<dbReference type="SUPFAM" id="SSF53098">
    <property type="entry name" value="Ribonuclease H-like"/>
    <property type="match status" value="1"/>
</dbReference>
<evidence type="ECO:0000313" key="19">
    <source>
        <dbReference type="Proteomes" id="UP000290759"/>
    </source>
</evidence>
<dbReference type="CDD" id="cd07182">
    <property type="entry name" value="RNase_HII_bacteria_HII_like"/>
    <property type="match status" value="1"/>
</dbReference>
<dbReference type="PANTHER" id="PTHR10954">
    <property type="entry name" value="RIBONUCLEASE H2 SUBUNIT A"/>
    <property type="match status" value="1"/>
</dbReference>
<keyword evidence="11 14" id="KW-0255">Endonuclease</keyword>
<dbReference type="NCBIfam" id="NF000595">
    <property type="entry name" value="PRK00015.1-3"/>
    <property type="match status" value="1"/>
</dbReference>
<comment type="cofactor">
    <cofactor evidence="2">
        <name>Mg(2+)</name>
        <dbReference type="ChEBI" id="CHEBI:18420"/>
    </cofactor>
</comment>
<dbReference type="GO" id="GO:0004523">
    <property type="term" value="F:RNA-DNA hybrid ribonuclease activity"/>
    <property type="evidence" value="ECO:0007669"/>
    <property type="project" value="UniProtKB-UniRule"/>
</dbReference>
<evidence type="ECO:0000256" key="5">
    <source>
        <dbReference type="ARBA" id="ARBA00007383"/>
    </source>
</evidence>
<feature type="domain" description="RNase H type-2" evidence="17">
    <location>
        <begin position="138"/>
        <end position="328"/>
    </location>
</feature>
<keyword evidence="9 14" id="KW-0540">Nuclease</keyword>
<keyword evidence="12 14" id="KW-0378">Hydrolase</keyword>
<feature type="binding site" evidence="14 15">
    <location>
        <position position="144"/>
    </location>
    <ligand>
        <name>a divalent metal cation</name>
        <dbReference type="ChEBI" id="CHEBI:60240"/>
    </ligand>
</feature>
<feature type="binding site" evidence="14 15">
    <location>
        <position position="236"/>
    </location>
    <ligand>
        <name>a divalent metal cation</name>
        <dbReference type="ChEBI" id="CHEBI:60240"/>
    </ligand>
</feature>
<dbReference type="OrthoDB" id="9803420at2"/>
<dbReference type="GO" id="GO:0030145">
    <property type="term" value="F:manganese ion binding"/>
    <property type="evidence" value="ECO:0007669"/>
    <property type="project" value="UniProtKB-UniRule"/>
</dbReference>
<evidence type="ECO:0000256" key="4">
    <source>
        <dbReference type="ARBA" id="ARBA00004496"/>
    </source>
</evidence>
<evidence type="ECO:0000256" key="9">
    <source>
        <dbReference type="ARBA" id="ARBA00022722"/>
    </source>
</evidence>
<dbReference type="GO" id="GO:0043137">
    <property type="term" value="P:DNA replication, removal of RNA primer"/>
    <property type="evidence" value="ECO:0007669"/>
    <property type="project" value="TreeGrafter"/>
</dbReference>
<comment type="catalytic activity">
    <reaction evidence="1 14 15 16">
        <text>Endonucleolytic cleavage to 5'-phosphomonoester.</text>
        <dbReference type="EC" id="3.1.26.4"/>
    </reaction>
</comment>
<dbReference type="Gene3D" id="3.30.420.10">
    <property type="entry name" value="Ribonuclease H-like superfamily/Ribonuclease H"/>
    <property type="match status" value="1"/>
</dbReference>
<evidence type="ECO:0000256" key="10">
    <source>
        <dbReference type="ARBA" id="ARBA00022723"/>
    </source>
</evidence>
<evidence type="ECO:0000256" key="16">
    <source>
        <dbReference type="RuleBase" id="RU003515"/>
    </source>
</evidence>
<evidence type="ECO:0000259" key="17">
    <source>
        <dbReference type="PROSITE" id="PS51975"/>
    </source>
</evidence>
<dbReference type="InterPro" id="IPR012337">
    <property type="entry name" value="RNaseH-like_sf"/>
</dbReference>
<dbReference type="InterPro" id="IPR001352">
    <property type="entry name" value="RNase_HII/HIII"/>
</dbReference>
<evidence type="ECO:0000256" key="2">
    <source>
        <dbReference type="ARBA" id="ARBA00001946"/>
    </source>
</evidence>
<dbReference type="InterPro" id="IPR022898">
    <property type="entry name" value="RNase_HII"/>
</dbReference>
<reference evidence="18 19" key="2">
    <citation type="submission" date="2019-02" db="EMBL/GenBank/DDBJ databases">
        <title>'Lichenibacterium ramalinii' gen. nov. sp. nov., 'Lichenibacterium minor' gen. nov. sp. nov.</title>
        <authorList>
            <person name="Pankratov T."/>
        </authorList>
    </citation>
    <scope>NUCLEOTIDE SEQUENCE [LARGE SCALE GENOMIC DNA]</scope>
    <source>
        <strain evidence="18 19">RmlP026</strain>
    </source>
</reference>
<keyword evidence="13 14" id="KW-0464">Manganese</keyword>
<comment type="cofactor">
    <cofactor evidence="14 15">
        <name>Mn(2+)</name>
        <dbReference type="ChEBI" id="CHEBI:29035"/>
    </cofactor>
    <cofactor evidence="14 15">
        <name>Mg(2+)</name>
        <dbReference type="ChEBI" id="CHEBI:18420"/>
    </cofactor>
    <text evidence="14 15">Manganese or magnesium. Binds 1 divalent metal ion per monomer in the absence of substrate. May bind a second metal ion after substrate binding.</text>
</comment>
<evidence type="ECO:0000256" key="8">
    <source>
        <dbReference type="ARBA" id="ARBA00022490"/>
    </source>
</evidence>
<dbReference type="AlphaFoldDB" id="A0A4Q2UE49"/>
<feature type="binding site" evidence="14 15">
    <location>
        <position position="145"/>
    </location>
    <ligand>
        <name>a divalent metal cation</name>
        <dbReference type="ChEBI" id="CHEBI:60240"/>
    </ligand>
</feature>
<evidence type="ECO:0000256" key="7">
    <source>
        <dbReference type="ARBA" id="ARBA00019179"/>
    </source>
</evidence>
<dbReference type="HAMAP" id="MF_00052_B">
    <property type="entry name" value="RNase_HII_B"/>
    <property type="match status" value="1"/>
</dbReference>
<dbReference type="EC" id="3.1.26.4" evidence="6 14"/>
<evidence type="ECO:0000256" key="14">
    <source>
        <dbReference type="HAMAP-Rule" id="MF_00052"/>
    </source>
</evidence>
<dbReference type="EMBL" id="QYBB01000002">
    <property type="protein sequence ID" value="RYC33497.1"/>
    <property type="molecule type" value="Genomic_DNA"/>
</dbReference>
<evidence type="ECO:0000313" key="18">
    <source>
        <dbReference type="EMBL" id="RYC33497.1"/>
    </source>
</evidence>